<proteinExistence type="predicted"/>
<gene>
    <name evidence="1" type="ORF">MLD38_002903</name>
</gene>
<organism evidence="1 2">
    <name type="scientific">Melastoma candidum</name>
    <dbReference type="NCBI Taxonomy" id="119954"/>
    <lineage>
        <taxon>Eukaryota</taxon>
        <taxon>Viridiplantae</taxon>
        <taxon>Streptophyta</taxon>
        <taxon>Embryophyta</taxon>
        <taxon>Tracheophyta</taxon>
        <taxon>Spermatophyta</taxon>
        <taxon>Magnoliopsida</taxon>
        <taxon>eudicotyledons</taxon>
        <taxon>Gunneridae</taxon>
        <taxon>Pentapetalae</taxon>
        <taxon>rosids</taxon>
        <taxon>malvids</taxon>
        <taxon>Myrtales</taxon>
        <taxon>Melastomataceae</taxon>
        <taxon>Melastomatoideae</taxon>
        <taxon>Melastomateae</taxon>
        <taxon>Melastoma</taxon>
    </lineage>
</organism>
<evidence type="ECO:0000313" key="1">
    <source>
        <dbReference type="EMBL" id="KAI4384800.1"/>
    </source>
</evidence>
<evidence type="ECO:0000313" key="2">
    <source>
        <dbReference type="Proteomes" id="UP001057402"/>
    </source>
</evidence>
<sequence>MGVCRKGMVSLLGIILSAGLILGLVRADLAADKQALLDFIASVPHARSPNWNKDTSVCQSWRGVACNADGSVVISLRLPGIGLRGVIPVNTLGRLSGIQVLSLRMNSLSGPFPSDLLNLRNLTGLYLQYNNLSGLLPQDLSVWGNLTALDLSNNSLNGSIPSSISNLTHLVSLDLANNSLSGDIPELNVPSLQQLNLANNNLTGKVPQSLLRFPSSAFQGNHLLTESAPPPAVQVEPPQTSQPPVTTPAGKSSGLSESALLGIILGGCVLGFIVAALLMVFCFSKPEESVDTGKKVEKKEGSSKKKAVADDQEKDNKITFFAGCNYAFNLEDLLRASAEVLGKGTFGTTYKAALEDGTMVVVKRLKDLHVPRRDFEQQMEVVGKVNHENVAPLRAYYCSKDEKLLIYDYYSRGSLSTNLHDKGERRAPLDWGSRLQIAITAARGVAHLHTQNGGKFYHGNLKASNILLNSQGSAYVIDSGLPTIMNPITPGSKRAAGYRAPEVTDTRRATQASDVYSFGVLLLELLTGKSPLHSAGGEESLHLVRWVHSVVREEWTSEVFDLQLLRYPNIEEDMVEMLRIGMACVDKIPDRRPKMFEVMKMIEEIKRAGSNTNRPSSEIRSEGSTSPVIVREIGASSKTPSQVSGSSTLQTQVNSAALQANADSQLHSQVNLAALQSQLDSESQAPKSEVQASSPAKQSLDDTAPQTLEKPVAVKSQEISAQQTQANSAAVQAQADAAIQAQVNSAALQSQVDSSTPQQHANANIPS</sequence>
<keyword evidence="2" id="KW-1185">Reference proteome</keyword>
<dbReference type="EMBL" id="CM042881">
    <property type="protein sequence ID" value="KAI4384800.1"/>
    <property type="molecule type" value="Genomic_DNA"/>
</dbReference>
<name>A0ACB9S1H2_9MYRT</name>
<reference evidence="2" key="1">
    <citation type="journal article" date="2023" name="Front. Plant Sci.">
        <title>Chromosomal-level genome assembly of Melastoma candidum provides insights into trichome evolution.</title>
        <authorList>
            <person name="Zhong Y."/>
            <person name="Wu W."/>
            <person name="Sun C."/>
            <person name="Zou P."/>
            <person name="Liu Y."/>
            <person name="Dai S."/>
            <person name="Zhou R."/>
        </authorList>
    </citation>
    <scope>NUCLEOTIDE SEQUENCE [LARGE SCALE GENOMIC DNA]</scope>
</reference>
<accession>A0ACB9S1H2</accession>
<dbReference type="Proteomes" id="UP001057402">
    <property type="component" value="Chromosome 2"/>
</dbReference>
<protein>
    <submittedName>
        <fullName evidence="1">Uncharacterized protein</fullName>
    </submittedName>
</protein>
<comment type="caution">
    <text evidence="1">The sequence shown here is derived from an EMBL/GenBank/DDBJ whole genome shotgun (WGS) entry which is preliminary data.</text>
</comment>